<dbReference type="RefSeq" id="YP_009001241.1">
    <property type="nucleotide sequence ID" value="NC_023423.1"/>
</dbReference>
<sequence>MIKTLLFLFFKRVFRMEGEFESIFPIEILEKIFIHLSEHSLLKLKQFQEFSFLLEVPFWRRKAFYEYSIPAWYFDLDLQNFFTESPVVRYFKVGRKVRTSLTALEVLDKDVVLRDLYLRENFELFFEISKLLPQHSQKVLKSIQPSDFSYFQTEWDERLLNFCGQNKRMFLMCHKYIHACCSLNSYTEIRQRIEVNKIPIVYYFFPLISLRGKWGHAFAEAGSKFLLDDYQLFEDLLVAITIRSEEVFPFGLLEIFAKRFHPANLRRVLEYAYKYGRTKIVEAVEAIQQYEMLSLGLISQCICWGVEHITRPLEHYELSKKVLEMAKTKFNQTGKGLYQIRRLKNHPLAAFLKVKDRDILCLFLQSKVFSLELLRDSIFDREIYAVGQLVVSYLEREGNVKRLLKMIELPENSELRTYLVQVYSTWRESRK</sequence>
<reference evidence="1 2" key="1">
    <citation type="journal article" date="2014" name="Proc. Natl. Acad. Sci. U.S.A.">
        <title>Thirty-thousand-year-old distant relative of giant icosahedral DNA viruses with a pandoravirus morphology.</title>
        <authorList>
            <person name="Legendre M."/>
            <person name="Bartoli J."/>
            <person name="Shmakova L."/>
            <person name="Jeudy S."/>
            <person name="Labadie K."/>
            <person name="Adrait A."/>
            <person name="Lescot M."/>
            <person name="Poirot O."/>
            <person name="Bertaux L."/>
            <person name="Bruley C."/>
            <person name="Coute Y."/>
            <person name="Rivkina E."/>
            <person name="Abergel C."/>
            <person name="Claverie J.M."/>
        </authorList>
    </citation>
    <scope>NUCLEOTIDE SEQUENCE [LARGE SCALE GENOMIC DNA]</scope>
    <source>
        <strain evidence="1">P1084-T</strain>
    </source>
</reference>
<evidence type="ECO:0000313" key="1">
    <source>
        <dbReference type="EMBL" id="AHH01906.1"/>
    </source>
</evidence>
<dbReference type="KEGG" id="vg:18266367"/>
<gene>
    <name evidence="1" type="ORF">pv_339</name>
</gene>
<accession>W5S5A7</accession>
<dbReference type="EMBL" id="KF740664">
    <property type="protein sequence ID" value="AHH01906.1"/>
    <property type="molecule type" value="Genomic_DNA"/>
</dbReference>
<dbReference type="Proteomes" id="UP000202176">
    <property type="component" value="Segment"/>
</dbReference>
<name>W5S5A7_9VIRU</name>
<dbReference type="GeneID" id="18266367"/>
<keyword evidence="2" id="KW-1185">Reference proteome</keyword>
<organism evidence="1 2">
    <name type="scientific">Pithovirus sibericum</name>
    <dbReference type="NCBI Taxonomy" id="1450746"/>
    <lineage>
        <taxon>Viruses</taxon>
        <taxon>Pithoviruses</taxon>
        <taxon>Orthopithovirinae</taxon>
        <taxon>Alphapithovirus</taxon>
        <taxon>Alphapithovirus sibericum</taxon>
    </lineage>
</organism>
<evidence type="ECO:0000313" key="2">
    <source>
        <dbReference type="Proteomes" id="UP000202176"/>
    </source>
</evidence>
<proteinExistence type="predicted"/>
<protein>
    <submittedName>
        <fullName evidence="1">Uncharacterized protein</fullName>
    </submittedName>
</protein>